<protein>
    <recommendedName>
        <fullName evidence="3">DUF1579 domain-containing protein</fullName>
    </recommendedName>
</protein>
<dbReference type="OrthoDB" id="9814791at2"/>
<gene>
    <name evidence="1" type="ORF">DKT69_03580</name>
</gene>
<dbReference type="EMBL" id="QGKS01000095">
    <property type="protein sequence ID" value="PWR16827.1"/>
    <property type="molecule type" value="Genomic_DNA"/>
</dbReference>
<evidence type="ECO:0008006" key="3">
    <source>
        <dbReference type="Google" id="ProtNLM"/>
    </source>
</evidence>
<dbReference type="AlphaFoldDB" id="A0A317DQD3"/>
<reference evidence="1 2" key="1">
    <citation type="submission" date="2018-05" db="EMBL/GenBank/DDBJ databases">
        <title>Micromonosporas from Atacama Desert.</title>
        <authorList>
            <person name="Carro L."/>
            <person name="Golinska P."/>
            <person name="Klenk H.-P."/>
            <person name="Goodfellow M."/>
        </authorList>
    </citation>
    <scope>NUCLEOTIDE SEQUENCE [LARGE SCALE GENOMIC DNA]</scope>
    <source>
        <strain evidence="1 2">4G51</strain>
    </source>
</reference>
<comment type="caution">
    <text evidence="1">The sequence shown here is derived from an EMBL/GenBank/DDBJ whole genome shotgun (WGS) entry which is preliminary data.</text>
</comment>
<dbReference type="Proteomes" id="UP000246050">
    <property type="component" value="Unassembled WGS sequence"/>
</dbReference>
<name>A0A317DQD3_9ACTN</name>
<evidence type="ECO:0000313" key="1">
    <source>
        <dbReference type="EMBL" id="PWR16827.1"/>
    </source>
</evidence>
<accession>A0A317DQD3</accession>
<proteinExistence type="predicted"/>
<dbReference type="RefSeq" id="WP_109800169.1">
    <property type="nucleotide sequence ID" value="NZ_QGKS01000095.1"/>
</dbReference>
<sequence length="164" mass="18577">MGDFDFLVGTWDVTNRRLRQRHVGSDEWDEFPATSVAHRFFDGAGSFDEMRCPSRGFSGSTVRILDPATGLWSIYWMHSRRGILELPPVVGRFVDGVGTFFADDTDEGRPVRCRFIWSGITPTSCRWEQAFSTDGERTWETNWIMDFTRAGGEPDQAGGGQVVR</sequence>
<evidence type="ECO:0000313" key="2">
    <source>
        <dbReference type="Proteomes" id="UP000246050"/>
    </source>
</evidence>
<organism evidence="1 2">
    <name type="scientific">Micromonospora sicca</name>
    <dbReference type="NCBI Taxonomy" id="2202420"/>
    <lineage>
        <taxon>Bacteria</taxon>
        <taxon>Bacillati</taxon>
        <taxon>Actinomycetota</taxon>
        <taxon>Actinomycetes</taxon>
        <taxon>Micromonosporales</taxon>
        <taxon>Micromonosporaceae</taxon>
        <taxon>Micromonospora</taxon>
    </lineage>
</organism>